<feature type="compositionally biased region" description="Polar residues" evidence="1">
    <location>
        <begin position="698"/>
        <end position="723"/>
    </location>
</feature>
<dbReference type="AlphaFoldDB" id="A0AAE0TS60"/>
<name>A0AAE0TS60_9PEZI</name>
<dbReference type="PANTHER" id="PTHR42073">
    <property type="entry name" value="MEIOTIC EXPRESSION UP-REGULATED PROTEIN 6"/>
    <property type="match status" value="1"/>
</dbReference>
<feature type="region of interest" description="Disordered" evidence="1">
    <location>
        <begin position="394"/>
        <end position="673"/>
    </location>
</feature>
<dbReference type="Proteomes" id="UP001274830">
    <property type="component" value="Unassembled WGS sequence"/>
</dbReference>
<dbReference type="InterPro" id="IPR039712">
    <property type="entry name" value="Meu6"/>
</dbReference>
<gene>
    <name evidence="3" type="ORF">LTR78_007868</name>
</gene>
<feature type="region of interest" description="Disordered" evidence="1">
    <location>
        <begin position="688"/>
        <end position="723"/>
    </location>
</feature>
<organism evidence="3 4">
    <name type="scientific">Recurvomyces mirabilis</name>
    <dbReference type="NCBI Taxonomy" id="574656"/>
    <lineage>
        <taxon>Eukaryota</taxon>
        <taxon>Fungi</taxon>
        <taxon>Dikarya</taxon>
        <taxon>Ascomycota</taxon>
        <taxon>Pezizomycotina</taxon>
        <taxon>Dothideomycetes</taxon>
        <taxon>Dothideomycetidae</taxon>
        <taxon>Mycosphaerellales</taxon>
        <taxon>Teratosphaeriaceae</taxon>
        <taxon>Recurvomyces</taxon>
    </lineage>
</organism>
<reference evidence="3" key="1">
    <citation type="submission" date="2023-07" db="EMBL/GenBank/DDBJ databases">
        <title>Black Yeasts Isolated from many extreme environments.</title>
        <authorList>
            <person name="Coleine C."/>
            <person name="Stajich J.E."/>
            <person name="Selbmann L."/>
        </authorList>
    </citation>
    <scope>NUCLEOTIDE SEQUENCE</scope>
    <source>
        <strain evidence="3">CCFEE 5485</strain>
    </source>
</reference>
<comment type="caution">
    <text evidence="3">The sequence shown here is derived from an EMBL/GenBank/DDBJ whole genome shotgun (WGS) entry which is preliminary data.</text>
</comment>
<dbReference type="InterPro" id="IPR039483">
    <property type="entry name" value="Meu6_PH_dom"/>
</dbReference>
<accession>A0AAE0TS60</accession>
<feature type="compositionally biased region" description="Polar residues" evidence="1">
    <location>
        <begin position="589"/>
        <end position="613"/>
    </location>
</feature>
<protein>
    <recommendedName>
        <fullName evidence="2">PH domain-containing protein</fullName>
    </recommendedName>
</protein>
<feature type="compositionally biased region" description="Basic and acidic residues" evidence="1">
    <location>
        <begin position="530"/>
        <end position="556"/>
    </location>
</feature>
<evidence type="ECO:0000256" key="1">
    <source>
        <dbReference type="SAM" id="MobiDB-lite"/>
    </source>
</evidence>
<evidence type="ECO:0000259" key="2">
    <source>
        <dbReference type="PROSITE" id="PS50003"/>
    </source>
</evidence>
<feature type="domain" description="PH" evidence="2">
    <location>
        <begin position="91"/>
        <end position="219"/>
    </location>
</feature>
<dbReference type="PROSITE" id="PS50003">
    <property type="entry name" value="PH_DOMAIN"/>
    <property type="match status" value="1"/>
</dbReference>
<dbReference type="PANTHER" id="PTHR42073:SF1">
    <property type="entry name" value="MEIOTIC EXPRESSION UP-REGULATED PROTEIN 6"/>
    <property type="match status" value="1"/>
</dbReference>
<keyword evidence="4" id="KW-1185">Reference proteome</keyword>
<evidence type="ECO:0000313" key="3">
    <source>
        <dbReference type="EMBL" id="KAK3672328.1"/>
    </source>
</evidence>
<evidence type="ECO:0000313" key="4">
    <source>
        <dbReference type="Proteomes" id="UP001274830"/>
    </source>
</evidence>
<proteinExistence type="predicted"/>
<feature type="compositionally biased region" description="Basic and acidic residues" evidence="1">
    <location>
        <begin position="430"/>
        <end position="447"/>
    </location>
</feature>
<feature type="compositionally biased region" description="Basic and acidic residues" evidence="1">
    <location>
        <begin position="303"/>
        <end position="355"/>
    </location>
</feature>
<sequence>MSDIPNTTPGAPVTTEPHTVSEPIIAAGEHHHTAVPETTAPVTASNRSTTATEPLQENHLATGGEAPSGVAPAALAPVEEKKVAAAEKAVEPITEGQLAYKGPGLIKSLVPSKKEFWLSDAPVTSHHLDLYTRGEKAEVSNPVVAWASQTGKGLLFFNKNGETERTRPHSVLPLYDATDLKKDHPHEIIFRLHGQQHTLKATNDAERDGWFISLERAMEVGKAEKATIHGSESYKSEHDKLTKPAFAAAGVAGAGAAAARSKSHPKNNNGEVRRAGSDADEEAEKKKKKSRSTSRGMLARLQGKKDETEVKREEKKEEKREEKEEKKLEKEEKKIEKEEAKHEKAELKHEKEAEKAGVIAGTGAALDAPGTAERVMGAPIENDHSGVAAAEHTPAVDAATTAPMTDSKKPAKRGSIFGRMQSGFSSIKSPTKEKDLKDAELKPEVPPKDIGVSETAPQIPEPATEPIHTTAPVESLDKLVEHSGMPAEASKAKLDELAASQEPKKSGFLSGLPFMNKRERSVSPSAAMKDAPKKEEVPALPTKDEAALDPRSEEPTKPIVEPATATPALTSTEHTAAPAAEEPLKTDVETTSPVATSPGATSPASDNKRQSVFGNFGNLGRRASKAFRGMGAGGAGASPVKKEENVVPAASTNEPKEDILDTATPVTGATHGTHGIAAEEPTINGTHAATEHAHEQTKTIGDVTSDSVNIGQAHTTPTVSASA</sequence>
<feature type="region of interest" description="Disordered" evidence="1">
    <location>
        <begin position="257"/>
        <end position="362"/>
    </location>
</feature>
<dbReference type="Pfam" id="PF15406">
    <property type="entry name" value="PH_6"/>
    <property type="match status" value="1"/>
</dbReference>
<dbReference type="InterPro" id="IPR001849">
    <property type="entry name" value="PH_domain"/>
</dbReference>
<dbReference type="EMBL" id="JAUTXT010000034">
    <property type="protein sequence ID" value="KAK3672328.1"/>
    <property type="molecule type" value="Genomic_DNA"/>
</dbReference>
<dbReference type="SUPFAM" id="SSF50729">
    <property type="entry name" value="PH domain-like"/>
    <property type="match status" value="1"/>
</dbReference>